<dbReference type="InterPro" id="IPR052767">
    <property type="entry name" value="Bact_com_dev_regulator"/>
</dbReference>
<proteinExistence type="predicted"/>
<dbReference type="Gene3D" id="1.20.1500.10">
    <property type="entry name" value="YheA/YmcA-like"/>
    <property type="match status" value="1"/>
</dbReference>
<evidence type="ECO:0000313" key="2">
    <source>
        <dbReference type="Proteomes" id="UP000194933"/>
    </source>
</evidence>
<dbReference type="InterPro" id="IPR023378">
    <property type="entry name" value="YheA/YmcA-like_dom_sf"/>
</dbReference>
<reference evidence="1 2" key="1">
    <citation type="submission" date="2017-05" db="EMBL/GenBank/DDBJ databases">
        <title>The Genome Sequence of Enterococcus sp. 10A9_DIV0425.</title>
        <authorList>
            <consortium name="The Broad Institute Genomics Platform"/>
            <consortium name="The Broad Institute Genomic Center for Infectious Diseases"/>
            <person name="Earl A."/>
            <person name="Manson A."/>
            <person name="Schwartman J."/>
            <person name="Gilmore M."/>
            <person name="Abouelleil A."/>
            <person name="Cao P."/>
            <person name="Chapman S."/>
            <person name="Cusick C."/>
            <person name="Shea T."/>
            <person name="Young S."/>
            <person name="Neafsey D."/>
            <person name="Nusbaum C."/>
            <person name="Birren B."/>
        </authorList>
    </citation>
    <scope>NUCLEOTIDE SEQUENCE [LARGE SCALE GENOMIC DNA]</scope>
    <source>
        <strain evidence="1 2">10A9_DIV0425</strain>
    </source>
</reference>
<dbReference type="EMBL" id="NGMO01000001">
    <property type="protein sequence ID" value="OTP12034.1"/>
    <property type="molecule type" value="Genomic_DNA"/>
</dbReference>
<dbReference type="Proteomes" id="UP000194933">
    <property type="component" value="Unassembled WGS sequence"/>
</dbReference>
<sequence length="146" mass="17026">MIINEELFALENQCYCLIERIKNSDQMKQYKMKKQKIMTSNEVVRLKKDFLVKKEAYEKLFPYGNYAPGFRESQRAVRMAKRQLDLNKEVAAFRLSETELQKMLDSIVQQLARAVSYEIKIDAGSPFFEERNQSKCGGNCHGNGKK</sequence>
<dbReference type="Pfam" id="PF06133">
    <property type="entry name" value="Com_YlbF"/>
    <property type="match status" value="1"/>
</dbReference>
<keyword evidence="2" id="KW-1185">Reference proteome</keyword>
<accession>A0A2C9XRJ6</accession>
<name>A0A2C9XRJ6_9ENTE</name>
<dbReference type="AlphaFoldDB" id="A0A2C9XRJ6"/>
<gene>
    <name evidence="1" type="ORF">A5844_000249</name>
</gene>
<dbReference type="PANTHER" id="PTHR38448">
    <property type="entry name" value="REGULATORY PROTEIN YLBF-RELATED"/>
    <property type="match status" value="1"/>
</dbReference>
<protein>
    <submittedName>
        <fullName evidence="1">Uncharacterized protein</fullName>
    </submittedName>
</protein>
<organism evidence="1 2">
    <name type="scientific">Candidatus Enterococcus wittei</name>
    <dbReference type="NCBI Taxonomy" id="1987383"/>
    <lineage>
        <taxon>Bacteria</taxon>
        <taxon>Bacillati</taxon>
        <taxon>Bacillota</taxon>
        <taxon>Bacilli</taxon>
        <taxon>Lactobacillales</taxon>
        <taxon>Enterococcaceae</taxon>
        <taxon>Enterococcus</taxon>
    </lineage>
</organism>
<dbReference type="RefSeq" id="WP_086283253.1">
    <property type="nucleotide sequence ID" value="NZ_NGMO01000001.1"/>
</dbReference>
<comment type="caution">
    <text evidence="1">The sequence shown here is derived from an EMBL/GenBank/DDBJ whole genome shotgun (WGS) entry which is preliminary data.</text>
</comment>
<dbReference type="SUPFAM" id="SSF158622">
    <property type="entry name" value="YheA/YmcA-like"/>
    <property type="match status" value="1"/>
</dbReference>
<dbReference type="InterPro" id="IPR010368">
    <property type="entry name" value="Com_YlbF"/>
</dbReference>
<dbReference type="PANTHER" id="PTHR38448:SF2">
    <property type="entry name" value="REGULATORY PROTEIN YLBF"/>
    <property type="match status" value="1"/>
</dbReference>
<dbReference type="STRING" id="1987383.A5844_000249"/>
<evidence type="ECO:0000313" key="1">
    <source>
        <dbReference type="EMBL" id="OTP12034.1"/>
    </source>
</evidence>